<dbReference type="GO" id="GO:0032981">
    <property type="term" value="P:mitochondrial respiratory chain complex I assembly"/>
    <property type="evidence" value="ECO:0007669"/>
    <property type="project" value="TreeGrafter"/>
</dbReference>
<keyword evidence="2" id="KW-0812">Transmembrane</keyword>
<dbReference type="AlphaFoldDB" id="A0A3Q2UZK1"/>
<dbReference type="Pfam" id="PF08695">
    <property type="entry name" value="Coa1"/>
    <property type="match status" value="1"/>
</dbReference>
<dbReference type="STRING" id="8153.ENSHBUP00000003400"/>
<organism evidence="3 4">
    <name type="scientific">Haplochromis burtoni</name>
    <name type="common">Burton's mouthbrooder</name>
    <name type="synonym">Chromis burtoni</name>
    <dbReference type="NCBI Taxonomy" id="8153"/>
    <lineage>
        <taxon>Eukaryota</taxon>
        <taxon>Metazoa</taxon>
        <taxon>Chordata</taxon>
        <taxon>Craniata</taxon>
        <taxon>Vertebrata</taxon>
        <taxon>Euteleostomi</taxon>
        <taxon>Actinopterygii</taxon>
        <taxon>Neopterygii</taxon>
        <taxon>Teleostei</taxon>
        <taxon>Neoteleostei</taxon>
        <taxon>Acanthomorphata</taxon>
        <taxon>Ovalentaria</taxon>
        <taxon>Cichlomorphae</taxon>
        <taxon>Cichliformes</taxon>
        <taxon>Cichlidae</taxon>
        <taxon>African cichlids</taxon>
        <taxon>Pseudocrenilabrinae</taxon>
        <taxon>Haplochromini</taxon>
        <taxon>Haplochromis</taxon>
    </lineage>
</organism>
<keyword evidence="2" id="KW-1133">Transmembrane helix</keyword>
<evidence type="ECO:0000313" key="3">
    <source>
        <dbReference type="Ensembl" id="ENSHBUP00000003400.1"/>
    </source>
</evidence>
<dbReference type="GO" id="GO:0033617">
    <property type="term" value="P:mitochondrial respiratory chain complex IV assembly"/>
    <property type="evidence" value="ECO:0007669"/>
    <property type="project" value="TreeGrafter"/>
</dbReference>
<dbReference type="OrthoDB" id="10037790at2759"/>
<dbReference type="PANTHER" id="PTHR47148">
    <property type="entry name" value="CYTOCHROME C OXIDASE ASSEMBLY FACTOR 1 HOMOLOG"/>
    <property type="match status" value="1"/>
</dbReference>
<dbReference type="GO" id="GO:0005743">
    <property type="term" value="C:mitochondrial inner membrane"/>
    <property type="evidence" value="ECO:0007669"/>
    <property type="project" value="TreeGrafter"/>
</dbReference>
<feature type="region of interest" description="Disordered" evidence="1">
    <location>
        <begin position="210"/>
        <end position="233"/>
    </location>
</feature>
<dbReference type="GeneID" id="102314052"/>
<dbReference type="InterPro" id="IPR014807">
    <property type="entry name" value="Coa1"/>
</dbReference>
<feature type="transmembrane region" description="Helical" evidence="2">
    <location>
        <begin position="93"/>
        <end position="112"/>
    </location>
</feature>
<dbReference type="Proteomes" id="UP000264840">
    <property type="component" value="Unplaced"/>
</dbReference>
<evidence type="ECO:0000256" key="2">
    <source>
        <dbReference type="SAM" id="Phobius"/>
    </source>
</evidence>
<reference evidence="3" key="2">
    <citation type="submission" date="2025-09" db="UniProtKB">
        <authorList>
            <consortium name="Ensembl"/>
        </authorList>
    </citation>
    <scope>IDENTIFICATION</scope>
</reference>
<proteinExistence type="predicted"/>
<dbReference type="PANTHER" id="PTHR47148:SF1">
    <property type="entry name" value="CYTOCHROME C OXIDASE ASSEMBLY FACTOR 1 HOMOLOG"/>
    <property type="match status" value="1"/>
</dbReference>
<keyword evidence="2" id="KW-0472">Membrane</keyword>
<evidence type="ECO:0000256" key="1">
    <source>
        <dbReference type="SAM" id="MobiDB-lite"/>
    </source>
</evidence>
<protein>
    <submittedName>
        <fullName evidence="3">Cytochrome C oxidase assembly factor 1</fullName>
    </submittedName>
</protein>
<name>A0A3Q2UZK1_HAPBU</name>
<dbReference type="GeneTree" id="ENSGT00440000033985"/>
<keyword evidence="4" id="KW-1185">Reference proteome</keyword>
<evidence type="ECO:0000313" key="4">
    <source>
        <dbReference type="Proteomes" id="UP000264840"/>
    </source>
</evidence>
<dbReference type="Ensembl" id="ENSHBUT00000010461.1">
    <property type="protein sequence ID" value="ENSHBUP00000003400.1"/>
    <property type="gene ID" value="ENSHBUG00000004634.1"/>
</dbReference>
<dbReference type="RefSeq" id="XP_005949308.1">
    <property type="nucleotide sequence ID" value="XM_005949246.3"/>
</dbReference>
<accession>A0A3Q2UZK1</accession>
<reference evidence="3" key="1">
    <citation type="submission" date="2025-08" db="UniProtKB">
        <authorList>
            <consortium name="Ensembl"/>
        </authorList>
    </citation>
    <scope>IDENTIFICATION</scope>
</reference>
<sequence length="233" mass="25750">MNHHKQVPCSTAVDEGFQLQLLSEPRPTGSYFDKHPLREQATTGPSGCLIKRTHNRLATGFVTLPDVERIQWSTVTRGKKASMRISNSHLQQLTIFTTVLTGAGIGTMYYLLQKNFAASDYHRLALQELEACPVAMESLGAPPLKVHNIHLTDRYNRVDKHTAQIKIPVTGIKTGGYLCASSLRDPNTNRWNLKQAVLKLREGNAIDLLNPPSTTAQSHAAGHADGVDVGRWH</sequence>